<evidence type="ECO:0000256" key="1">
    <source>
        <dbReference type="ARBA" id="ARBA00010409"/>
    </source>
</evidence>
<dbReference type="GO" id="GO:0005829">
    <property type="term" value="C:cytosol"/>
    <property type="evidence" value="ECO:0007669"/>
    <property type="project" value="TreeGrafter"/>
</dbReference>
<dbReference type="GO" id="GO:0030488">
    <property type="term" value="P:tRNA methylation"/>
    <property type="evidence" value="ECO:0007669"/>
    <property type="project" value="TreeGrafter"/>
</dbReference>
<dbReference type="PANTHER" id="PTHR14387">
    <property type="entry name" value="THADA/DEATH RECEPTOR INTERACTING PROTEIN"/>
    <property type="match status" value="1"/>
</dbReference>
<reference evidence="6" key="1">
    <citation type="submission" date="2022-10" db="EMBL/GenBank/DDBJ databases">
        <title>Culturing micro-colonial fungi from biological soil crusts in the Mojave desert and describing Neophaeococcomyces mojavensis, and introducing the new genera and species Taxawa tesnikishii.</title>
        <authorList>
            <person name="Kurbessoian T."/>
            <person name="Stajich J.E."/>
        </authorList>
    </citation>
    <scope>NUCLEOTIDE SEQUENCE</scope>
    <source>
        <strain evidence="6">TK_41</strain>
    </source>
</reference>
<feature type="domain" description="tRNA (32-2'-O)-methyltransferase regulator THADA-like C-terminal TPR repeats region" evidence="5">
    <location>
        <begin position="871"/>
        <end position="1019"/>
    </location>
</feature>
<name>A0AA38X8S0_9EURO</name>
<evidence type="ECO:0000256" key="2">
    <source>
        <dbReference type="ARBA" id="ARBA00022694"/>
    </source>
</evidence>
<dbReference type="InterPro" id="IPR051954">
    <property type="entry name" value="tRNA_methyltransferase_THADA"/>
</dbReference>
<dbReference type="Pfam" id="PF26523">
    <property type="entry name" value="Trm732_C"/>
    <property type="match status" value="1"/>
</dbReference>
<protein>
    <recommendedName>
        <fullName evidence="8">DUF2428 domain-containing protein</fullName>
    </recommendedName>
</protein>
<organism evidence="6 7">
    <name type="scientific">Cladophialophora chaetospira</name>
    <dbReference type="NCBI Taxonomy" id="386627"/>
    <lineage>
        <taxon>Eukaryota</taxon>
        <taxon>Fungi</taxon>
        <taxon>Dikarya</taxon>
        <taxon>Ascomycota</taxon>
        <taxon>Pezizomycotina</taxon>
        <taxon>Eurotiomycetes</taxon>
        <taxon>Chaetothyriomycetidae</taxon>
        <taxon>Chaetothyriales</taxon>
        <taxon>Herpotrichiellaceae</taxon>
        <taxon>Cladophialophora</taxon>
    </lineage>
</organism>
<proteinExistence type="inferred from homology"/>
<feature type="domain" description="tRNA (32-2'-O)-methyltransferase regulator THADA-like TPR repeats region" evidence="4">
    <location>
        <begin position="264"/>
        <end position="492"/>
    </location>
</feature>
<evidence type="ECO:0000313" key="7">
    <source>
        <dbReference type="Proteomes" id="UP001172673"/>
    </source>
</evidence>
<dbReference type="EMBL" id="JAPDRK010000009">
    <property type="protein sequence ID" value="KAJ9608869.1"/>
    <property type="molecule type" value="Genomic_DNA"/>
</dbReference>
<keyword evidence="7" id="KW-1185">Reference proteome</keyword>
<dbReference type="InterPro" id="IPR019442">
    <property type="entry name" value="THADA/TRM732_DUF2428"/>
</dbReference>
<dbReference type="InterPro" id="IPR016024">
    <property type="entry name" value="ARM-type_fold"/>
</dbReference>
<sequence length="1572" mass="173826">MDPVSFALSEDLPLPISILSNLGKGSLRLALLGATNDEDVARILGLWPKLILTASSPQVNDKHITAASNALCVYIACGRSSTVTKLQQYVSSQKVWFEAFQCAHRAFNDGKTKPAFQIMETLCDLLQKPTMDSIPHQDTLEKASLPLVRTILLAAPRSEVKKACLVLSCMHRRMPLHEILDRLVSRCLQENDYAWRQRLTDHNISLSDLSTILKGSITQFFLALILAMVDLDTRSAALKLCSVLSGHAVQQPGAYDLQGVVERVIQLYLEKNNTAIGGYAENILPDILDNQTKLISFIQPYATSCRDDSSRMALFLAILKVGRAKAILSESETFDALNAAFPSPPTFNSQPDKIYWCKQLLMTGDSEVRILMYGLFVSSPAGNAVVSPEVLECISLAMKYLHDHADAHERGELLAITKRLLRRHQTGALAHGKSVKCREDHEGHGIVLRSYESFERSFYDFLKDELSTGISYPRHILSLNSLQHFFEFALNPGLFSTDRTLVAALINLVLDPFEDVRGNAATMLNMLASQYGDLVAGALSPAFLERVEAMALKTGRADHADAMGRLLCLQDTCLASLSKGPTGSKDDTFMEVILQLERLTSKDARIQLKPGCNLPIHGLLLRISYRLRSRHTKDDQLMALAPNVLNVCVNVWNQVRGQLCIDSPERAADIDDEINDEGPKDLLAFSWRALRDSSVVLQSLIAVIEPSQKLFQALGDLCMDQLISLRHRGAFSTVAQTFSLCCERVRSSIDGSMRDLIRDWYRVALTQIDAQADRLTRRSAGLPAMMTALLSPADPKLFSTVIADLITIAQRPVHHTTPNEGGQIKLAQVHALNCLKDIMTNARFAAAVAQYQALVMELAATCLSSKVWAIRNCGLMLLRACMNRLGTSGTGQTLDPIHQSEENGKTDTPSVIAFRLLDEARPLSEHDNHDTTSATEHVFAGLDLLAHVNPEGPKAAVAREIVLQHLANPTWAVRDRAALLLATHMSSGNPITEMLTLLEEGIGGQGNSTHGTLLCCRYLMERATTVMKEAELDSLCDTLVRKMTDPSGGFICLSPYVHASWLDLLTDAAALILDRWSSGFLKAHTVVERLRFTADTSRRHSHYFRQRILLFETYHLLMQDEQWLTGSKEMRYLISDFIENTDALSFTLDNLSQRDIHNAARAVIVFLAKLVDEACDQGPLPTHALEKVFICLNQGLSHLADAPVSTAQLLLDRIDFGRLHTPRELRNAAMELKASLLGIIHAARPQPENHQRQVEDWLSVVEDSVADDLDFPTRLAAATAVSTYTGRVTVSGLSEQPPRTRLRLLRTLYDLLNDDDEDVRAEAIQAARRLKLYTIGALDNLDYCALAAREEVLLKLKRQFLGDPGLTEAALLNVLRLGQLPNDLSRKGELLSLLSTSAASRLRGIAKTKNDLFAEERQNLYIDDIREIKAWTGLLEDNGHLSLGPELNGIAVQWTVEGLGQVIAVLETDQQKGLGHQVSNDLANKEISNLQAIDQDSLPGTLFGHPLGISYDHETLVVLIQIISLAGVFYRDKQTEGEGQIQNLLGKVKDLCSWLPVNPVLLGAVEHALKTK</sequence>
<keyword evidence="2" id="KW-0819">tRNA processing</keyword>
<dbReference type="InterPro" id="IPR056843">
    <property type="entry name" value="THADA-like_TPR"/>
</dbReference>
<dbReference type="Pfam" id="PF10350">
    <property type="entry name" value="DUF2428"/>
    <property type="match status" value="1"/>
</dbReference>
<comment type="similarity">
    <text evidence="1">Belongs to the THADA family.</text>
</comment>
<comment type="caution">
    <text evidence="6">The sequence shown here is derived from an EMBL/GenBank/DDBJ whole genome shotgun (WGS) entry which is preliminary data.</text>
</comment>
<evidence type="ECO:0000313" key="6">
    <source>
        <dbReference type="EMBL" id="KAJ9608869.1"/>
    </source>
</evidence>
<evidence type="ECO:0000259" key="5">
    <source>
        <dbReference type="Pfam" id="PF25151"/>
    </source>
</evidence>
<gene>
    <name evidence="6" type="ORF">H2200_006640</name>
</gene>
<evidence type="ECO:0000259" key="4">
    <source>
        <dbReference type="Pfam" id="PF25150"/>
    </source>
</evidence>
<accession>A0AA38X8S0</accession>
<evidence type="ECO:0000259" key="3">
    <source>
        <dbReference type="Pfam" id="PF10350"/>
    </source>
</evidence>
<dbReference type="PANTHER" id="PTHR14387:SF0">
    <property type="entry name" value="DUF2428 DOMAIN-CONTAINING PROTEIN"/>
    <property type="match status" value="1"/>
</dbReference>
<feature type="domain" description="DUF2428" evidence="3">
    <location>
        <begin position="642"/>
        <end position="869"/>
    </location>
</feature>
<dbReference type="Pfam" id="PF25151">
    <property type="entry name" value="TPR_Trm732_C"/>
    <property type="match status" value="1"/>
</dbReference>
<dbReference type="Proteomes" id="UP001172673">
    <property type="component" value="Unassembled WGS sequence"/>
</dbReference>
<dbReference type="Pfam" id="PF25150">
    <property type="entry name" value="TPR_Trm732"/>
    <property type="match status" value="1"/>
</dbReference>
<evidence type="ECO:0008006" key="8">
    <source>
        <dbReference type="Google" id="ProtNLM"/>
    </source>
</evidence>
<dbReference type="InterPro" id="IPR056842">
    <property type="entry name" value="THADA-like_TPR_C"/>
</dbReference>
<dbReference type="SUPFAM" id="SSF48371">
    <property type="entry name" value="ARM repeat"/>
    <property type="match status" value="2"/>
</dbReference>